<proteinExistence type="predicted"/>
<dbReference type="Gene3D" id="2.30.30.290">
    <property type="entry name" value="YopX-like domains"/>
    <property type="match status" value="1"/>
</dbReference>
<gene>
    <name evidence="2" type="ORF">GCM10023338_15410</name>
</gene>
<sequence>MAREIKFRAWLGGQNRYVGVDAIDFDEDSIRINDEYFFLADLQQYAGLTDKNDKEIYEGDYVKVTSHTPAFCQFGCDKDCEGVVDFLECGFVVTDRKTFARPLFTEICDIEVIGNIYENPELLEVNHD</sequence>
<dbReference type="Pfam" id="PF09643">
    <property type="entry name" value="YopX"/>
    <property type="match status" value="1"/>
</dbReference>
<dbReference type="RefSeq" id="WP_143691399.1">
    <property type="nucleotide sequence ID" value="NZ_BAABKE010000005.1"/>
</dbReference>
<feature type="domain" description="YopX protein" evidence="1">
    <location>
        <begin position="6"/>
        <end position="124"/>
    </location>
</feature>
<reference evidence="3" key="1">
    <citation type="journal article" date="2019" name="Int. J. Syst. Evol. Microbiol.">
        <title>The Global Catalogue of Microorganisms (GCM) 10K type strain sequencing project: providing services to taxonomists for standard genome sequencing and annotation.</title>
        <authorList>
            <consortium name="The Broad Institute Genomics Platform"/>
            <consortium name="The Broad Institute Genome Sequencing Center for Infectious Disease"/>
            <person name="Wu L."/>
            <person name="Ma J."/>
        </authorList>
    </citation>
    <scope>NUCLEOTIDE SEQUENCE [LARGE SCALE GENOMIC DNA]</scope>
    <source>
        <strain evidence="3">JCM 18424</strain>
    </source>
</reference>
<keyword evidence="3" id="KW-1185">Reference proteome</keyword>
<evidence type="ECO:0000313" key="3">
    <source>
        <dbReference type="Proteomes" id="UP001500631"/>
    </source>
</evidence>
<organism evidence="2 3">
    <name type="scientific">Wohlfahrtiimonas larvae</name>
    <dbReference type="NCBI Taxonomy" id="1157986"/>
    <lineage>
        <taxon>Bacteria</taxon>
        <taxon>Pseudomonadati</taxon>
        <taxon>Pseudomonadota</taxon>
        <taxon>Gammaproteobacteria</taxon>
        <taxon>Cardiobacteriales</taxon>
        <taxon>Ignatzschineriaceae</taxon>
        <taxon>Wohlfahrtiimonas</taxon>
    </lineage>
</organism>
<name>A0ABP9MSS5_9GAMM</name>
<dbReference type="SUPFAM" id="SSF159006">
    <property type="entry name" value="YopX-like"/>
    <property type="match status" value="1"/>
</dbReference>
<comment type="caution">
    <text evidence="2">The sequence shown here is derived from an EMBL/GenBank/DDBJ whole genome shotgun (WGS) entry which is preliminary data.</text>
</comment>
<dbReference type="Proteomes" id="UP001500631">
    <property type="component" value="Unassembled WGS sequence"/>
</dbReference>
<dbReference type="NCBIfam" id="TIGR01671">
    <property type="entry name" value="phage_TIGR01671"/>
    <property type="match status" value="1"/>
</dbReference>
<protein>
    <submittedName>
        <fullName evidence="2">YopX family protein</fullName>
    </submittedName>
</protein>
<evidence type="ECO:0000313" key="2">
    <source>
        <dbReference type="EMBL" id="GAA5100620.1"/>
    </source>
</evidence>
<dbReference type="InterPro" id="IPR023385">
    <property type="entry name" value="YopX-like_C"/>
</dbReference>
<dbReference type="InterPro" id="IPR010024">
    <property type="entry name" value="CHP16711"/>
</dbReference>
<dbReference type="InterPro" id="IPR019096">
    <property type="entry name" value="YopX_protein"/>
</dbReference>
<dbReference type="EMBL" id="BAABKE010000005">
    <property type="protein sequence ID" value="GAA5100620.1"/>
    <property type="molecule type" value="Genomic_DNA"/>
</dbReference>
<evidence type="ECO:0000259" key="1">
    <source>
        <dbReference type="Pfam" id="PF09643"/>
    </source>
</evidence>
<accession>A0ABP9MSS5</accession>